<dbReference type="EMBL" id="KB207106">
    <property type="protein sequence ID" value="ELP84897.1"/>
    <property type="molecule type" value="Genomic_DNA"/>
</dbReference>
<dbReference type="KEGG" id="eiv:EIN_284830"/>
<dbReference type="RefSeq" id="XP_004184243.1">
    <property type="nucleotide sequence ID" value="XM_004184195.1"/>
</dbReference>
<evidence type="ECO:0000313" key="2">
    <source>
        <dbReference type="EMBL" id="ELP84897.1"/>
    </source>
</evidence>
<proteinExistence type="predicted"/>
<accession>L7FKG4</accession>
<dbReference type="GeneID" id="14883851"/>
<dbReference type="AlphaFoldDB" id="L7FKG4"/>
<reference evidence="2 3" key="1">
    <citation type="submission" date="2012-10" db="EMBL/GenBank/DDBJ databases">
        <authorList>
            <person name="Zafar N."/>
            <person name="Inman J."/>
            <person name="Hall N."/>
            <person name="Lorenzi H."/>
            <person name="Caler E."/>
        </authorList>
    </citation>
    <scope>NUCLEOTIDE SEQUENCE [LARGE SCALE GENOMIC DNA]</scope>
    <source>
        <strain evidence="2 3">IP1</strain>
    </source>
</reference>
<gene>
    <name evidence="2" type="ORF">EIN_284830</name>
</gene>
<dbReference type="InterPro" id="IPR008936">
    <property type="entry name" value="Rho_GTPase_activation_prot"/>
</dbReference>
<dbReference type="PROSITE" id="PS50238">
    <property type="entry name" value="RHOGAP"/>
    <property type="match status" value="1"/>
</dbReference>
<dbReference type="Gene3D" id="1.10.555.10">
    <property type="entry name" value="Rho GTPase activation protein"/>
    <property type="match status" value="1"/>
</dbReference>
<dbReference type="OMA" id="CREETND"/>
<dbReference type="SUPFAM" id="SSF48350">
    <property type="entry name" value="GTPase activation domain, GAP"/>
    <property type="match status" value="1"/>
</dbReference>
<protein>
    <submittedName>
        <fullName evidence="2">Rho-type GTPase activating protein, putative</fullName>
    </submittedName>
</protein>
<dbReference type="Pfam" id="PF00620">
    <property type="entry name" value="RhoGAP"/>
    <property type="match status" value="1"/>
</dbReference>
<dbReference type="PANTHER" id="PTHR45808">
    <property type="entry name" value="RHO GTPASE-ACTIVATING PROTEIN 68F"/>
    <property type="match status" value="1"/>
</dbReference>
<dbReference type="GO" id="GO:0007264">
    <property type="term" value="P:small GTPase-mediated signal transduction"/>
    <property type="evidence" value="ECO:0007669"/>
    <property type="project" value="TreeGrafter"/>
</dbReference>
<dbReference type="InterPro" id="IPR000198">
    <property type="entry name" value="RhoGAP_dom"/>
</dbReference>
<sequence length="378" mass="43599">MSALRIPSILHYLDHSNKLVKKVVRIEHNGSTPLLFVGSKIVLDLQSSVMLVSFESIFLSHDQMRLAFKIVYDKEYIFVAMNKVEAAFWYKAIAPLTHPYGVFGYPLEIAVKKSGWRVPLVVYRAVEFLRTTKGYEQEGIFRMNGSVAELKVLREMADQDKDFIINPKQDSIMIGHFLKYYLNQMVEPVIPYEKATQFSQLTSNENPKAFIMSLSTETQDTLCYLLKFLREVAQCSQKNKMTFQNLSLCFALAICREETNDKNEQMLFPSHVINSLSLLLNSFNTVFDEIIERNERFGNEPPKYPAFQPMALFPLNMVLSTNRTPITKQRLSTMVRPPHDPRKDKLRPQSTFSKFVKRISMSFTDYHSKSLAGSPETK</sequence>
<dbReference type="SMART" id="SM00324">
    <property type="entry name" value="RhoGAP"/>
    <property type="match status" value="1"/>
</dbReference>
<keyword evidence="3" id="KW-1185">Reference proteome</keyword>
<dbReference type="GO" id="GO:0005737">
    <property type="term" value="C:cytoplasm"/>
    <property type="evidence" value="ECO:0007669"/>
    <property type="project" value="TreeGrafter"/>
</dbReference>
<dbReference type="PANTHER" id="PTHR45808:SF2">
    <property type="entry name" value="RHO GTPASE-ACTIVATING PROTEIN 68F"/>
    <property type="match status" value="1"/>
</dbReference>
<name>L7FKG4_ENTIV</name>
<dbReference type="VEuPathDB" id="AmoebaDB:EIN_284830"/>
<feature type="domain" description="Rho-GAP" evidence="1">
    <location>
        <begin position="105"/>
        <end position="287"/>
    </location>
</feature>
<dbReference type="CDD" id="cd00159">
    <property type="entry name" value="RhoGAP"/>
    <property type="match status" value="1"/>
</dbReference>
<dbReference type="Proteomes" id="UP000014680">
    <property type="component" value="Unassembled WGS sequence"/>
</dbReference>
<organism evidence="2 3">
    <name type="scientific">Entamoeba invadens IP1</name>
    <dbReference type="NCBI Taxonomy" id="370355"/>
    <lineage>
        <taxon>Eukaryota</taxon>
        <taxon>Amoebozoa</taxon>
        <taxon>Evosea</taxon>
        <taxon>Archamoebae</taxon>
        <taxon>Mastigamoebida</taxon>
        <taxon>Entamoebidae</taxon>
        <taxon>Entamoeba</taxon>
    </lineage>
</organism>
<evidence type="ECO:0000313" key="3">
    <source>
        <dbReference type="Proteomes" id="UP000014680"/>
    </source>
</evidence>
<dbReference type="GO" id="GO:0005096">
    <property type="term" value="F:GTPase activator activity"/>
    <property type="evidence" value="ECO:0007669"/>
    <property type="project" value="TreeGrafter"/>
</dbReference>
<evidence type="ECO:0000259" key="1">
    <source>
        <dbReference type="PROSITE" id="PS50238"/>
    </source>
</evidence>
<dbReference type="OrthoDB" id="20641at2759"/>